<comment type="caution">
    <text evidence="1">The sequence shown here is derived from an EMBL/GenBank/DDBJ whole genome shotgun (WGS) entry which is preliminary data.</text>
</comment>
<evidence type="ECO:0000313" key="2">
    <source>
        <dbReference type="Proteomes" id="UP001194714"/>
    </source>
</evidence>
<sequence>MTTEGIQKKYSCLGWESTPLEEGVIEKIIAFVAKIFLYLESSEFRDAFSKEAVVRAWFKIQHAEVTLHDVAFLRLRLRSCVGSVDFF</sequence>
<keyword evidence="2" id="KW-1185">Reference proteome</keyword>
<dbReference type="EMBL" id="JAAEJV010000012">
    <property type="protein sequence ID" value="MBF5059166.1"/>
    <property type="molecule type" value="Genomic_DNA"/>
</dbReference>
<dbReference type="RefSeq" id="WP_228547008.1">
    <property type="nucleotide sequence ID" value="NZ_JAAEJV010000012.1"/>
</dbReference>
<gene>
    <name evidence="1" type="ORF">NEPTK9_000674</name>
</gene>
<evidence type="ECO:0000313" key="1">
    <source>
        <dbReference type="EMBL" id="MBF5059166.1"/>
    </source>
</evidence>
<accession>A0ABS0B0D2</accession>
<proteinExistence type="predicted"/>
<feature type="non-terminal residue" evidence="1">
    <location>
        <position position="87"/>
    </location>
</feature>
<protein>
    <submittedName>
        <fullName evidence="1">Uncharacterized protein</fullName>
    </submittedName>
</protein>
<name>A0ABS0B0D2_9BACT</name>
<organism evidence="1 2">
    <name type="scientific">Candidatus Neptunichlamydia vexilliferae</name>
    <dbReference type="NCBI Taxonomy" id="1651774"/>
    <lineage>
        <taxon>Bacteria</taxon>
        <taxon>Pseudomonadati</taxon>
        <taxon>Chlamydiota</taxon>
        <taxon>Chlamydiia</taxon>
        <taxon>Parachlamydiales</taxon>
        <taxon>Simkaniaceae</taxon>
        <taxon>Candidatus Neptunichlamydia</taxon>
    </lineage>
</organism>
<reference evidence="1 2" key="1">
    <citation type="submission" date="2020-01" db="EMBL/GenBank/DDBJ databases">
        <title>Draft genome sequence of Cand. Neptunochlamydia vexilliferae K9.</title>
        <authorList>
            <person name="Schulz F."/>
            <person name="Koestlbacher S."/>
            <person name="Wascher F."/>
            <person name="Pizzetti I."/>
            <person name="Horn M."/>
        </authorList>
    </citation>
    <scope>NUCLEOTIDE SEQUENCE [LARGE SCALE GENOMIC DNA]</scope>
    <source>
        <strain evidence="1 2">K9</strain>
    </source>
</reference>
<dbReference type="Proteomes" id="UP001194714">
    <property type="component" value="Unassembled WGS sequence"/>
</dbReference>